<reference evidence="5 6" key="1">
    <citation type="submission" date="2020-08" db="EMBL/GenBank/DDBJ databases">
        <title>Genomic Encyclopedia of Type Strains, Phase IV (KMG-IV): sequencing the most valuable type-strain genomes for metagenomic binning, comparative biology and taxonomic classification.</title>
        <authorList>
            <person name="Goeker M."/>
        </authorList>
    </citation>
    <scope>NUCLEOTIDE SEQUENCE [LARGE SCALE GENOMIC DNA]</scope>
    <source>
        <strain evidence="5 6">DSM 102238</strain>
    </source>
</reference>
<dbReference type="InterPro" id="IPR046348">
    <property type="entry name" value="SIS_dom_sf"/>
</dbReference>
<name>A0A7W6H684_9HYPH</name>
<organism evidence="5 6">
    <name type="scientific">Aureimonas pseudogalii</name>
    <dbReference type="NCBI Taxonomy" id="1744844"/>
    <lineage>
        <taxon>Bacteria</taxon>
        <taxon>Pseudomonadati</taxon>
        <taxon>Pseudomonadota</taxon>
        <taxon>Alphaproteobacteria</taxon>
        <taxon>Hyphomicrobiales</taxon>
        <taxon>Aurantimonadaceae</taxon>
        <taxon>Aureimonas</taxon>
    </lineage>
</organism>
<evidence type="ECO:0000313" key="5">
    <source>
        <dbReference type="EMBL" id="MBB3999354.1"/>
    </source>
</evidence>
<dbReference type="InterPro" id="IPR001347">
    <property type="entry name" value="SIS_dom"/>
</dbReference>
<dbReference type="CDD" id="cd05007">
    <property type="entry name" value="SIS_Etherase"/>
    <property type="match status" value="1"/>
</dbReference>
<dbReference type="Gene3D" id="3.40.50.10490">
    <property type="entry name" value="Glucose-6-phosphate isomerase like protein, domain 1"/>
    <property type="match status" value="1"/>
</dbReference>
<dbReference type="NCBIfam" id="NF003915">
    <property type="entry name" value="PRK05441.1"/>
    <property type="match status" value="1"/>
</dbReference>
<dbReference type="InterPro" id="IPR040190">
    <property type="entry name" value="MURQ/GCKR"/>
</dbReference>
<evidence type="ECO:0000256" key="2">
    <source>
        <dbReference type="ARBA" id="ARBA00023277"/>
    </source>
</evidence>
<evidence type="ECO:0000259" key="4">
    <source>
        <dbReference type="PROSITE" id="PS51464"/>
    </source>
</evidence>
<dbReference type="PANTHER" id="PTHR10088:SF4">
    <property type="entry name" value="GLUCOKINASE REGULATORY PROTEIN"/>
    <property type="match status" value="1"/>
</dbReference>
<dbReference type="GO" id="GO:0046348">
    <property type="term" value="P:amino sugar catabolic process"/>
    <property type="evidence" value="ECO:0007669"/>
    <property type="project" value="InterPro"/>
</dbReference>
<protein>
    <submittedName>
        <fullName evidence="5">N-acetylmuramic acid 6-phosphate etherase</fullName>
        <ecNumber evidence="5">4.2.1.126</ecNumber>
    </submittedName>
</protein>
<dbReference type="Gene3D" id="1.10.8.1080">
    <property type="match status" value="1"/>
</dbReference>
<evidence type="ECO:0000256" key="1">
    <source>
        <dbReference type="ARBA" id="ARBA00023239"/>
    </source>
</evidence>
<dbReference type="RefSeq" id="WP_183200901.1">
    <property type="nucleotide sequence ID" value="NZ_JACIEK010000009.1"/>
</dbReference>
<gene>
    <name evidence="5" type="ORF">GGR04_003223</name>
</gene>
<dbReference type="GO" id="GO:0097367">
    <property type="term" value="F:carbohydrate derivative binding"/>
    <property type="evidence" value="ECO:0007669"/>
    <property type="project" value="InterPro"/>
</dbReference>
<dbReference type="InterPro" id="IPR005488">
    <property type="entry name" value="Etherase_MurQ"/>
</dbReference>
<keyword evidence="6" id="KW-1185">Reference proteome</keyword>
<dbReference type="PANTHER" id="PTHR10088">
    <property type="entry name" value="GLUCOKINASE REGULATORY PROTEIN"/>
    <property type="match status" value="1"/>
</dbReference>
<dbReference type="GO" id="GO:0009254">
    <property type="term" value="P:peptidoglycan turnover"/>
    <property type="evidence" value="ECO:0007669"/>
    <property type="project" value="TreeGrafter"/>
</dbReference>
<accession>A0A7W6H684</accession>
<dbReference type="GO" id="GO:0016835">
    <property type="term" value="F:carbon-oxygen lyase activity"/>
    <property type="evidence" value="ECO:0007669"/>
    <property type="project" value="InterPro"/>
</dbReference>
<evidence type="ECO:0000256" key="3">
    <source>
        <dbReference type="SAM" id="MobiDB-lite"/>
    </source>
</evidence>
<dbReference type="AlphaFoldDB" id="A0A7W6H684"/>
<proteinExistence type="predicted"/>
<feature type="domain" description="SIS" evidence="4">
    <location>
        <begin position="62"/>
        <end position="227"/>
    </location>
</feature>
<dbReference type="GO" id="GO:0016803">
    <property type="term" value="F:ether hydrolase activity"/>
    <property type="evidence" value="ECO:0007669"/>
    <property type="project" value="TreeGrafter"/>
</dbReference>
<dbReference type="EC" id="4.2.1.126" evidence="5"/>
<dbReference type="Proteomes" id="UP000542776">
    <property type="component" value="Unassembled WGS sequence"/>
</dbReference>
<dbReference type="Pfam" id="PF22645">
    <property type="entry name" value="GKRP_SIS_N"/>
    <property type="match status" value="1"/>
</dbReference>
<comment type="caution">
    <text evidence="5">The sequence shown here is derived from an EMBL/GenBank/DDBJ whole genome shotgun (WGS) entry which is preliminary data.</text>
</comment>
<keyword evidence="2" id="KW-0119">Carbohydrate metabolism</keyword>
<dbReference type="PROSITE" id="PS51464">
    <property type="entry name" value="SIS"/>
    <property type="match status" value="1"/>
</dbReference>
<dbReference type="SUPFAM" id="SSF53697">
    <property type="entry name" value="SIS domain"/>
    <property type="match status" value="1"/>
</dbReference>
<keyword evidence="1 5" id="KW-0456">Lyase</keyword>
<feature type="region of interest" description="Disordered" evidence="3">
    <location>
        <begin position="1"/>
        <end position="23"/>
    </location>
</feature>
<sequence length="289" mass="29757">MSHPDAPSPRVTGDTEAAPPRFRDLETWNRGDLLAALLDGQAVSLAAVRATLPALEAAVEAASARLAASGEARLVYAGAGTSGRLAMLDGVELGPTFGWPFERMAFLLAGGSQSVARAQEGAEDDRAAANRALDDTAVGPADVVVALAASGRTPFTCEVVAQARRRGALTIAMANNPETPLLAGAEHAILLETGVEVLAGSTRMAAGTAQKIALNLLSTAVMVSLGKVFRGRMVDMRPTNEKLRRRAARMIADVTGCDEATATASLTACGDDIRAAILHVEGDSNGASD</sequence>
<dbReference type="EMBL" id="JACIEK010000009">
    <property type="protein sequence ID" value="MBB3999354.1"/>
    <property type="molecule type" value="Genomic_DNA"/>
</dbReference>
<evidence type="ECO:0000313" key="6">
    <source>
        <dbReference type="Proteomes" id="UP000542776"/>
    </source>
</evidence>